<organism evidence="5 6">
    <name type="scientific">Reticulomyxa filosa</name>
    <dbReference type="NCBI Taxonomy" id="46433"/>
    <lineage>
        <taxon>Eukaryota</taxon>
        <taxon>Sar</taxon>
        <taxon>Rhizaria</taxon>
        <taxon>Retaria</taxon>
        <taxon>Foraminifera</taxon>
        <taxon>Monothalamids</taxon>
        <taxon>Reticulomyxidae</taxon>
        <taxon>Reticulomyxa</taxon>
    </lineage>
</organism>
<dbReference type="Pfam" id="PF25048">
    <property type="entry name" value="Beta-prop_TEP1_C"/>
    <property type="match status" value="1"/>
</dbReference>
<dbReference type="EMBL" id="ASPP01003523">
    <property type="protein sequence ID" value="ETO33282.1"/>
    <property type="molecule type" value="Genomic_DNA"/>
</dbReference>
<keyword evidence="2" id="KW-0677">Repeat</keyword>
<dbReference type="Proteomes" id="UP000023152">
    <property type="component" value="Unassembled WGS sequence"/>
</dbReference>
<dbReference type="InterPro" id="IPR020472">
    <property type="entry name" value="WD40_PAC1"/>
</dbReference>
<dbReference type="PROSITE" id="PS00678">
    <property type="entry name" value="WD_REPEATS_1"/>
    <property type="match status" value="4"/>
</dbReference>
<feature type="repeat" description="WD" evidence="3">
    <location>
        <begin position="292"/>
        <end position="343"/>
    </location>
</feature>
<dbReference type="SUPFAM" id="SSF50978">
    <property type="entry name" value="WD40 repeat-like"/>
    <property type="match status" value="1"/>
</dbReference>
<dbReference type="PRINTS" id="PR00320">
    <property type="entry name" value="GPROTEINBRPT"/>
</dbReference>
<dbReference type="PROSITE" id="PS50294">
    <property type="entry name" value="WD_REPEATS_REGION"/>
    <property type="match status" value="3"/>
</dbReference>
<feature type="repeat" description="WD" evidence="3">
    <location>
        <begin position="50"/>
        <end position="93"/>
    </location>
</feature>
<feature type="repeat" description="WD" evidence="3">
    <location>
        <begin position="243"/>
        <end position="291"/>
    </location>
</feature>
<feature type="repeat" description="WD" evidence="3">
    <location>
        <begin position="216"/>
        <end position="242"/>
    </location>
</feature>
<proteinExistence type="predicted"/>
<evidence type="ECO:0000256" key="2">
    <source>
        <dbReference type="ARBA" id="ARBA00022737"/>
    </source>
</evidence>
<dbReference type="InterPro" id="IPR036322">
    <property type="entry name" value="WD40_repeat_dom_sf"/>
</dbReference>
<sequence length="392" mass="43717">MILMIIEHWVQILSIKLGWINDFNKLVVKYATTSVMLNIFSSSSKLIKTFDGHIGRVHSIDYSEFDGGQFICSGSQDYTVRVWDVDTTKQIGQFRHSSVVNCVKFSPYHYHNLRLNVICFSSFDKAVRFWDIKENKQLQIFNENDSWFSGIVFSSFNSGQYLCSGSFNKTIRLLDVETTKTLHTFNGHTASVWCVSFSPLQNSNDKSNNIGVIGGNGYTICSGSSDQTIRMWDIETGKQLTILKGHEGAVLTAQYGSNESGIVGGVNIILSGSADKSVRLWDVRSSKHIQVFNGHTDDVSAVEYSPFVVNNIEAGGSSNVICSGSLDNTIRFWDIRSNKDELHVIKGDDGKDRGIVCFKFLLLNTQGRHNEKTNGGVDLCYGSYKGPICIWG</sequence>
<dbReference type="PANTHER" id="PTHR19879">
    <property type="entry name" value="TRANSCRIPTION INITIATION FACTOR TFIID"/>
    <property type="match status" value="1"/>
</dbReference>
<dbReference type="PROSITE" id="PS50082">
    <property type="entry name" value="WD_REPEATS_2"/>
    <property type="match status" value="4"/>
</dbReference>
<evidence type="ECO:0000256" key="1">
    <source>
        <dbReference type="ARBA" id="ARBA00022574"/>
    </source>
</evidence>
<dbReference type="InterPro" id="IPR056828">
    <property type="entry name" value="Beta-prop_TEP1_C"/>
</dbReference>
<dbReference type="InterPro" id="IPR019775">
    <property type="entry name" value="WD40_repeat_CS"/>
</dbReference>
<gene>
    <name evidence="5" type="ORF">RFI_03824</name>
</gene>
<reference evidence="5 6" key="1">
    <citation type="journal article" date="2013" name="Curr. Biol.">
        <title>The Genome of the Foraminiferan Reticulomyxa filosa.</title>
        <authorList>
            <person name="Glockner G."/>
            <person name="Hulsmann N."/>
            <person name="Schleicher M."/>
            <person name="Noegel A.A."/>
            <person name="Eichinger L."/>
            <person name="Gallinger C."/>
            <person name="Pawlowski J."/>
            <person name="Sierra R."/>
            <person name="Euteneuer U."/>
            <person name="Pillet L."/>
            <person name="Moustafa A."/>
            <person name="Platzer M."/>
            <person name="Groth M."/>
            <person name="Szafranski K."/>
            <person name="Schliwa M."/>
        </authorList>
    </citation>
    <scope>NUCLEOTIDE SEQUENCE [LARGE SCALE GENOMIC DNA]</scope>
</reference>
<dbReference type="AlphaFoldDB" id="X6P6N6"/>
<keyword evidence="1 3" id="KW-0853">WD repeat</keyword>
<dbReference type="PANTHER" id="PTHR19879:SF9">
    <property type="entry name" value="TRANSCRIPTION INITIATION FACTOR TFIID SUBUNIT 5"/>
    <property type="match status" value="1"/>
</dbReference>
<feature type="domain" description="TEP-1 C-terminal beta-propeller" evidence="4">
    <location>
        <begin position="68"/>
        <end position="115"/>
    </location>
</feature>
<keyword evidence="6" id="KW-1185">Reference proteome</keyword>
<dbReference type="SMART" id="SM00320">
    <property type="entry name" value="WD40"/>
    <property type="match status" value="6"/>
</dbReference>
<dbReference type="OrthoDB" id="6262491at2759"/>
<dbReference type="InterPro" id="IPR001680">
    <property type="entry name" value="WD40_rpt"/>
</dbReference>
<dbReference type="InterPro" id="IPR015943">
    <property type="entry name" value="WD40/YVTN_repeat-like_dom_sf"/>
</dbReference>
<evidence type="ECO:0000259" key="4">
    <source>
        <dbReference type="Pfam" id="PF25048"/>
    </source>
</evidence>
<protein>
    <submittedName>
        <fullName evidence="5">WD-40 repeat protein</fullName>
    </submittedName>
</protein>
<dbReference type="Gene3D" id="2.130.10.10">
    <property type="entry name" value="YVTN repeat-like/Quinoprotein amine dehydrogenase"/>
    <property type="match status" value="2"/>
</dbReference>
<accession>X6P6N6</accession>
<evidence type="ECO:0000313" key="5">
    <source>
        <dbReference type="EMBL" id="ETO33282.1"/>
    </source>
</evidence>
<evidence type="ECO:0000256" key="3">
    <source>
        <dbReference type="PROSITE-ProRule" id="PRU00221"/>
    </source>
</evidence>
<dbReference type="CDD" id="cd00200">
    <property type="entry name" value="WD40"/>
    <property type="match status" value="1"/>
</dbReference>
<comment type="caution">
    <text evidence="5">The sequence shown here is derived from an EMBL/GenBank/DDBJ whole genome shotgun (WGS) entry which is preliminary data.</text>
</comment>
<dbReference type="Pfam" id="PF00400">
    <property type="entry name" value="WD40"/>
    <property type="match status" value="3"/>
</dbReference>
<name>X6P6N6_RETFI</name>
<evidence type="ECO:0000313" key="6">
    <source>
        <dbReference type="Proteomes" id="UP000023152"/>
    </source>
</evidence>